<sequence length="138" mass="16095">MHSLAAALQLEIYWVYANRLGNGDMESGDGMKYKGRGGIQLTGKDNYSGFNDFYKAHWMDSIDFLDEPSKLEEAVYCIRSAVYFWLRENLFKIADQGNDDSTVDKITAKINFHTDSYEERRKQFNRIIIQHIFDDAFK</sequence>
<dbReference type="EMBL" id="RBLJ01000004">
    <property type="protein sequence ID" value="RKS56554.1"/>
    <property type="molecule type" value="Genomic_DNA"/>
</dbReference>
<reference evidence="1 2" key="1">
    <citation type="submission" date="2018-10" db="EMBL/GenBank/DDBJ databases">
        <title>Genomic Encyclopedia of Archaeal and Bacterial Type Strains, Phase II (KMG-II): from individual species to whole genera.</title>
        <authorList>
            <person name="Goeker M."/>
        </authorList>
    </citation>
    <scope>NUCLEOTIDE SEQUENCE [LARGE SCALE GENOMIC DNA]</scope>
    <source>
        <strain evidence="1 2">DSM 15149</strain>
    </source>
</reference>
<evidence type="ECO:0000313" key="2">
    <source>
        <dbReference type="Proteomes" id="UP000280955"/>
    </source>
</evidence>
<organism evidence="1 2">
    <name type="scientific">Photorhabdus asymbiotica</name>
    <dbReference type="NCBI Taxonomy" id="291112"/>
    <lineage>
        <taxon>Bacteria</taxon>
        <taxon>Pseudomonadati</taxon>
        <taxon>Pseudomonadota</taxon>
        <taxon>Gammaproteobacteria</taxon>
        <taxon>Enterobacterales</taxon>
        <taxon>Morganellaceae</taxon>
        <taxon>Photorhabdus</taxon>
    </lineage>
</organism>
<protein>
    <submittedName>
        <fullName evidence="1">Chitinase</fullName>
    </submittedName>
</protein>
<accession>A0ABX9SLA8</accession>
<evidence type="ECO:0000313" key="1">
    <source>
        <dbReference type="EMBL" id="RKS56554.1"/>
    </source>
</evidence>
<dbReference type="InterPro" id="IPR023346">
    <property type="entry name" value="Lysozyme-like_dom_sf"/>
</dbReference>
<keyword evidence="2" id="KW-1185">Reference proteome</keyword>
<dbReference type="Gene3D" id="1.10.530.10">
    <property type="match status" value="1"/>
</dbReference>
<comment type="caution">
    <text evidence="1">The sequence shown here is derived from an EMBL/GenBank/DDBJ whole genome shotgun (WGS) entry which is preliminary data.</text>
</comment>
<dbReference type="SUPFAM" id="SSF53955">
    <property type="entry name" value="Lysozyme-like"/>
    <property type="match status" value="1"/>
</dbReference>
<dbReference type="Proteomes" id="UP000280955">
    <property type="component" value="Unassembled WGS sequence"/>
</dbReference>
<gene>
    <name evidence="1" type="ORF">BDD30_3156</name>
</gene>
<name>A0ABX9SLA8_9GAMM</name>
<proteinExistence type="predicted"/>